<name>A0ABP8NI96_9BACT</name>
<dbReference type="InterPro" id="IPR026444">
    <property type="entry name" value="Secre_tail"/>
</dbReference>
<dbReference type="EMBL" id="BAABFA010000018">
    <property type="protein sequence ID" value="GAA4467784.1"/>
    <property type="molecule type" value="Genomic_DNA"/>
</dbReference>
<organism evidence="2 3">
    <name type="scientific">Nemorincola caseinilytica</name>
    <dbReference type="NCBI Taxonomy" id="2054315"/>
    <lineage>
        <taxon>Bacteria</taxon>
        <taxon>Pseudomonadati</taxon>
        <taxon>Bacteroidota</taxon>
        <taxon>Chitinophagia</taxon>
        <taxon>Chitinophagales</taxon>
        <taxon>Chitinophagaceae</taxon>
        <taxon>Nemorincola</taxon>
    </lineage>
</organism>
<dbReference type="NCBIfam" id="TIGR04183">
    <property type="entry name" value="Por_Secre_tail"/>
    <property type="match status" value="1"/>
</dbReference>
<gene>
    <name evidence="2" type="ORF">GCM10023093_24150</name>
</gene>
<dbReference type="Pfam" id="PF18962">
    <property type="entry name" value="Por_Secre_tail"/>
    <property type="match status" value="1"/>
</dbReference>
<proteinExistence type="predicted"/>
<feature type="domain" description="Secretion system C-terminal sorting" evidence="1">
    <location>
        <begin position="455"/>
        <end position="524"/>
    </location>
</feature>
<comment type="caution">
    <text evidence="2">The sequence shown here is derived from an EMBL/GenBank/DDBJ whole genome shotgun (WGS) entry which is preliminary data.</text>
</comment>
<protein>
    <recommendedName>
        <fullName evidence="1">Secretion system C-terminal sorting domain-containing protein</fullName>
    </recommendedName>
</protein>
<evidence type="ECO:0000313" key="2">
    <source>
        <dbReference type="EMBL" id="GAA4467784.1"/>
    </source>
</evidence>
<accession>A0ABP8NI96</accession>
<dbReference type="Proteomes" id="UP001500067">
    <property type="component" value="Unassembled WGS sequence"/>
</dbReference>
<evidence type="ECO:0000259" key="1">
    <source>
        <dbReference type="Pfam" id="PF18962"/>
    </source>
</evidence>
<sequence>MSALSQTKISRIMFTRTTSLTTPYNYSSGSSLVHTPDGGYYINSSFFAPFIDDWGGETYLTKTDSLLRPQWKMYYGGAHQCLPDGSVIMASGADMFGSGLECEGSEVIRMDMTGDTKWIGKFCSDDDKVVKLHATSIVNGRIRLLGHLRDNIGWGTAAMLCEIDTMGHLLSSDTLSLPHLVNYAHIERMFSDDSGNAYLLLTSVPPWHNPYTIVKMRPNNTIVWSYEFQLPYVSRINAMASFANGDVVFAGDFRISATDHRTFAIKMGATGICKWQKVSEQPCHLSAMRAMPDGHLLLSAVGQPIYLNTVPYSSTYTYEYPLILTDSAMHVKWARNMTPGSSNSIQYTGMSAPYIKSPNEWVFAATTRSPNTTVVFTTDSLGSGLCSTIPYEDPISFRDTLFTLLPVPVSIGHYTPLLIRGVPDTSRVMRVKYVDGCSDTPPTLTATTSAGIISIFPNPADHTLHIASNTALTRLELIDMTGRTIATQHPGSTGDIDVAHITNGNYLLKIYTATSAPVYHKITILH</sequence>
<evidence type="ECO:0000313" key="3">
    <source>
        <dbReference type="Proteomes" id="UP001500067"/>
    </source>
</evidence>
<keyword evidence="3" id="KW-1185">Reference proteome</keyword>
<reference evidence="3" key="1">
    <citation type="journal article" date="2019" name="Int. J. Syst. Evol. Microbiol.">
        <title>The Global Catalogue of Microorganisms (GCM) 10K type strain sequencing project: providing services to taxonomists for standard genome sequencing and annotation.</title>
        <authorList>
            <consortium name="The Broad Institute Genomics Platform"/>
            <consortium name="The Broad Institute Genome Sequencing Center for Infectious Disease"/>
            <person name="Wu L."/>
            <person name="Ma J."/>
        </authorList>
    </citation>
    <scope>NUCLEOTIDE SEQUENCE [LARGE SCALE GENOMIC DNA]</scope>
    <source>
        <strain evidence="3">JCM 32105</strain>
    </source>
</reference>